<protein>
    <submittedName>
        <fullName evidence="1">DUF2470 domain-containing protein</fullName>
    </submittedName>
</protein>
<comment type="caution">
    <text evidence="1">The sequence shown here is derived from an EMBL/GenBank/DDBJ whole genome shotgun (WGS) entry which is preliminary data.</text>
</comment>
<dbReference type="AlphaFoldDB" id="A0A372JHC7"/>
<reference evidence="1 2" key="1">
    <citation type="submission" date="2018-08" db="EMBL/GenBank/DDBJ databases">
        <title>Actinomadura jelena sp. nov., a novel Actinomycete isolated from soil in Chad.</title>
        <authorList>
            <person name="Shi L."/>
        </authorList>
    </citation>
    <scope>NUCLEOTIDE SEQUENCE [LARGE SCALE GENOMIC DNA]</scope>
    <source>
        <strain evidence="1 2">NEAU-G17</strain>
    </source>
</reference>
<evidence type="ECO:0000313" key="1">
    <source>
        <dbReference type="EMBL" id="RFU39309.1"/>
    </source>
</evidence>
<organism evidence="1 2">
    <name type="scientific">Actinomadura logoneensis</name>
    <dbReference type="NCBI Taxonomy" id="2293572"/>
    <lineage>
        <taxon>Bacteria</taxon>
        <taxon>Bacillati</taxon>
        <taxon>Actinomycetota</taxon>
        <taxon>Actinomycetes</taxon>
        <taxon>Streptosporangiales</taxon>
        <taxon>Thermomonosporaceae</taxon>
        <taxon>Actinomadura</taxon>
    </lineage>
</organism>
<keyword evidence="2" id="KW-1185">Reference proteome</keyword>
<dbReference type="EMBL" id="QURH01000427">
    <property type="protein sequence ID" value="RFU39309.1"/>
    <property type="molecule type" value="Genomic_DNA"/>
</dbReference>
<feature type="non-terminal residue" evidence="1">
    <location>
        <position position="1"/>
    </location>
</feature>
<evidence type="ECO:0000313" key="2">
    <source>
        <dbReference type="Proteomes" id="UP000261811"/>
    </source>
</evidence>
<accession>A0A372JHC7</accession>
<dbReference type="InterPro" id="IPR037119">
    <property type="entry name" value="Haem_oxidase_HugZ-like_sf"/>
</dbReference>
<sequence>RPLALDRHGLWLRAADGDRRVGFGAPVRDLRGLRGACRRLLVSPAPGGVRGA</sequence>
<gene>
    <name evidence="1" type="ORF">DZF91_23090</name>
</gene>
<dbReference type="Gene3D" id="3.20.180.10">
    <property type="entry name" value="PNP-oxidase-like"/>
    <property type="match status" value="1"/>
</dbReference>
<dbReference type="Proteomes" id="UP000261811">
    <property type="component" value="Unassembled WGS sequence"/>
</dbReference>
<proteinExistence type="predicted"/>
<dbReference type="SUPFAM" id="SSF50475">
    <property type="entry name" value="FMN-binding split barrel"/>
    <property type="match status" value="1"/>
</dbReference>
<name>A0A372JHC7_9ACTN</name>